<organism evidence="2 3">
    <name type="scientific">Portunus trituberculatus</name>
    <name type="common">Swimming crab</name>
    <name type="synonym">Neptunus trituberculatus</name>
    <dbReference type="NCBI Taxonomy" id="210409"/>
    <lineage>
        <taxon>Eukaryota</taxon>
        <taxon>Metazoa</taxon>
        <taxon>Ecdysozoa</taxon>
        <taxon>Arthropoda</taxon>
        <taxon>Crustacea</taxon>
        <taxon>Multicrustacea</taxon>
        <taxon>Malacostraca</taxon>
        <taxon>Eumalacostraca</taxon>
        <taxon>Eucarida</taxon>
        <taxon>Decapoda</taxon>
        <taxon>Pleocyemata</taxon>
        <taxon>Brachyura</taxon>
        <taxon>Eubrachyura</taxon>
        <taxon>Portunoidea</taxon>
        <taxon>Portunidae</taxon>
        <taxon>Portuninae</taxon>
        <taxon>Portunus</taxon>
    </lineage>
</organism>
<reference evidence="2 3" key="1">
    <citation type="submission" date="2019-05" db="EMBL/GenBank/DDBJ databases">
        <title>Another draft genome of Portunus trituberculatus and its Hox gene families provides insights of decapod evolution.</title>
        <authorList>
            <person name="Jeong J.-H."/>
            <person name="Song I."/>
            <person name="Kim S."/>
            <person name="Choi T."/>
            <person name="Kim D."/>
            <person name="Ryu S."/>
            <person name="Kim W."/>
        </authorList>
    </citation>
    <scope>NUCLEOTIDE SEQUENCE [LARGE SCALE GENOMIC DNA]</scope>
    <source>
        <tissue evidence="2">Muscle</tissue>
    </source>
</reference>
<dbReference type="Proteomes" id="UP000324222">
    <property type="component" value="Unassembled WGS sequence"/>
</dbReference>
<protein>
    <submittedName>
        <fullName evidence="2">Uncharacterized protein</fullName>
    </submittedName>
</protein>
<accession>A0A5B7HNA6</accession>
<name>A0A5B7HNA6_PORTR</name>
<sequence>MHIHISLPSPPGTPEHNTPISYRLLAPAPPTPLHPIPQSSQASTPHPNRFYSYSYTLNFHSPHNLPHHRSLCSLSFSASLPAVQEPKRPHKLSNLSVIARMLELPSFLLVTRENMVTGIEGLEFKVQVCAPDEFTCYPDTSGQQHVTTDNRGGSLCTLETHTLIVSHGVGLN</sequence>
<comment type="caution">
    <text evidence="2">The sequence shown here is derived from an EMBL/GenBank/DDBJ whole genome shotgun (WGS) entry which is preliminary data.</text>
</comment>
<evidence type="ECO:0000256" key="1">
    <source>
        <dbReference type="SAM" id="MobiDB-lite"/>
    </source>
</evidence>
<dbReference type="AlphaFoldDB" id="A0A5B7HNA6"/>
<proteinExistence type="predicted"/>
<evidence type="ECO:0000313" key="2">
    <source>
        <dbReference type="EMBL" id="MPC72812.1"/>
    </source>
</evidence>
<dbReference type="EMBL" id="VSRR010035465">
    <property type="protein sequence ID" value="MPC72812.1"/>
    <property type="molecule type" value="Genomic_DNA"/>
</dbReference>
<feature type="region of interest" description="Disordered" evidence="1">
    <location>
        <begin position="1"/>
        <end position="24"/>
    </location>
</feature>
<gene>
    <name evidence="2" type="ORF">E2C01_067126</name>
</gene>
<evidence type="ECO:0000313" key="3">
    <source>
        <dbReference type="Proteomes" id="UP000324222"/>
    </source>
</evidence>
<keyword evidence="3" id="KW-1185">Reference proteome</keyword>